<keyword evidence="2" id="KW-1185">Reference proteome</keyword>
<dbReference type="EMBL" id="VFOK01000001">
    <property type="protein sequence ID" value="TQL34697.1"/>
    <property type="molecule type" value="Genomic_DNA"/>
</dbReference>
<proteinExistence type="predicted"/>
<gene>
    <name evidence="1" type="ORF">FB554_2874</name>
</gene>
<evidence type="ECO:0000313" key="1">
    <source>
        <dbReference type="EMBL" id="TQL34697.1"/>
    </source>
</evidence>
<dbReference type="Pfam" id="PF09344">
    <property type="entry name" value="Cas_CT1975"/>
    <property type="match status" value="1"/>
</dbReference>
<evidence type="ECO:0000313" key="2">
    <source>
        <dbReference type="Proteomes" id="UP000318336"/>
    </source>
</evidence>
<name>A0A542XFU6_9MICO</name>
<dbReference type="Proteomes" id="UP000318336">
    <property type="component" value="Unassembled WGS sequence"/>
</dbReference>
<protein>
    <submittedName>
        <fullName evidence="1">CRISPR system Cascade subunit CasC</fullName>
    </submittedName>
</protein>
<organism evidence="1 2">
    <name type="scientific">Barrientosiimonas humi</name>
    <dbReference type="NCBI Taxonomy" id="999931"/>
    <lineage>
        <taxon>Bacteria</taxon>
        <taxon>Bacillati</taxon>
        <taxon>Actinomycetota</taxon>
        <taxon>Actinomycetes</taxon>
        <taxon>Micrococcales</taxon>
        <taxon>Dermacoccaceae</taxon>
        <taxon>Barrientosiimonas</taxon>
    </lineage>
</organism>
<dbReference type="RefSeq" id="WP_211344611.1">
    <property type="nucleotide sequence ID" value="NZ_CAJTBP010000001.1"/>
</dbReference>
<sequence length="377" mass="40219">MATFIDIHVLQTVPPSNLNRDDTGSPKSALYGGVRRARVSSQAWKRAARKAYEQSLERADVGYRTKRIVELMVARMQELQPDVDGDEARQRAEGVLKALGIKVTQPRAKKDASPDDAEPYPVSDYLIFFSTAQIDRLAELALDGDAGKTVSKKDAVAAADSEHGIEVGLFGRMVADNKELSVDAAVQVAHAISTHAVDIEQDYFTAVDDKNPEDESGAGMLGTIEFNSATIYRYATINLDGLFANLGDEQATVRAAQAFVHAFVSSMPTGKQNTFANRTVPDAAVIMVRTGQPVNLVGAFEDPVQPDRGLVAGSAAKLAEATRGVSSFVAEPELTLVVRGNDRAAALDELGDVATLAEAVERLAEPIRAAVSAPAPA</sequence>
<dbReference type="AlphaFoldDB" id="A0A542XFU6"/>
<accession>A0A542XFU6</accession>
<dbReference type="NCBIfam" id="TIGR01869">
    <property type="entry name" value="casC_Cse4"/>
    <property type="match status" value="1"/>
</dbReference>
<comment type="caution">
    <text evidence="1">The sequence shown here is derived from an EMBL/GenBank/DDBJ whole genome shotgun (WGS) entry which is preliminary data.</text>
</comment>
<reference evidence="1 2" key="1">
    <citation type="submission" date="2019-06" db="EMBL/GenBank/DDBJ databases">
        <title>Sequencing the genomes of 1000 actinobacteria strains.</title>
        <authorList>
            <person name="Klenk H.-P."/>
        </authorList>
    </citation>
    <scope>NUCLEOTIDE SEQUENCE [LARGE SCALE GENOMIC DNA]</scope>
    <source>
        <strain evidence="1 2">DSM 24617</strain>
    </source>
</reference>
<dbReference type="InterPro" id="IPR010148">
    <property type="entry name" value="CRISPR-assoc_prot_CT1975"/>
</dbReference>